<evidence type="ECO:0000259" key="2">
    <source>
        <dbReference type="Pfam" id="PF08378"/>
    </source>
</evidence>
<dbReference type="PANTHER" id="PTHR47485:SF1">
    <property type="entry name" value="THYLAKOID LUMENAL 17.4 KDA PROTEIN, CHLOROPLASTIC"/>
    <property type="match status" value="1"/>
</dbReference>
<dbReference type="Proteomes" id="UP000320055">
    <property type="component" value="Unassembled WGS sequence"/>
</dbReference>
<protein>
    <submittedName>
        <fullName evidence="4">Pentapeptide repeat protein</fullName>
    </submittedName>
</protein>
<dbReference type="OrthoDB" id="7066673at2"/>
<accession>A0A563VJT1</accession>
<dbReference type="SUPFAM" id="SSF52540">
    <property type="entry name" value="P-loop containing nucleoside triphosphate hydrolases"/>
    <property type="match status" value="1"/>
</dbReference>
<dbReference type="InterPro" id="IPR001646">
    <property type="entry name" value="5peptide_repeat"/>
</dbReference>
<sequence length="811" mass="92561">MSNFIATEPLGVTGEKGEQIVWNSIKSVFAERDCLAYWRYPIFDSQTRKEPDILIADYDLGLIVIEVKTIKINQIENIQGYRWQYKNFYTEYGNPYQQATNQLFSLLKKCDREPILTQQVTARVLIALPDITEQQWQDKGFHLLLSNPPILFKDSLANSAKSYQIINQAPYIRQGNSLTVTQWELLQAILAGTPVYLEDKPRDKTRKANRSIILQQARSRLSELDLLQEKIAKQIPPGMQRIRGVAGSGKTVLLCQKAALMSLKYPNWKIALVFFSRSLYDTITKQVDKWIRYYSQDRQQYNLEKSNLKIMHAWGSKTQPGFYSTICKLAHKYPLSVNNTISKKPNEALAEVCTQLLETTAITQSFDAILIDEAQDLIVDNWRYQDKQPFYWLAYQALRPVSPINPSQKRLIWAYDEIQSLDSLKIPDAVELFGESLGHLVTGKYSDEIHKTEILTRCYRTPQQIILTANAIAIGLLRKKGLLIKLRDSAEWLTIGYEIIGEFKLGQEITVKYNSIYAPNPIAELWQQNIIDFEKYSSRQQELTVLANNLNYNLNREQLQPSQELLVIVLGSYQEAIELQQLAAKFLMRQGINVYIPGSNTYNFIPDNNKDNNPNLFWHPGAVTISTIHRTKGQEADLLYLIGLDNIAKNESNIYLRNQLFIALTRTRGWAYLSGISDYEFYSELTAVINSKDTLKFIYQEDFKREIGIGDRTSILKGYAMGRMNFRYANLQQADLSHKNLANINLIAADLSGANLTNTNLSGAKLIEANLTNTNLTNANLSHAKLMGANLKNAILSGTNIHQADLTNIIF</sequence>
<dbReference type="InterPro" id="IPR027417">
    <property type="entry name" value="P-loop_NTPase"/>
</dbReference>
<evidence type="ECO:0000313" key="4">
    <source>
        <dbReference type="EMBL" id="VEP11689.1"/>
    </source>
</evidence>
<dbReference type="Pfam" id="PF00805">
    <property type="entry name" value="Pentapeptide"/>
    <property type="match status" value="1"/>
</dbReference>
<feature type="domain" description="UvrD-like helicase C-terminal" evidence="3">
    <location>
        <begin position="623"/>
        <end position="673"/>
    </location>
</feature>
<dbReference type="RefSeq" id="WP_144869345.1">
    <property type="nucleotide sequence ID" value="NZ_LR213868.1"/>
</dbReference>
<dbReference type="SUPFAM" id="SSF141571">
    <property type="entry name" value="Pentapeptide repeat-like"/>
    <property type="match status" value="1"/>
</dbReference>
<dbReference type="InterPro" id="IPR011528">
    <property type="entry name" value="NERD"/>
</dbReference>
<dbReference type="Pfam" id="PF08378">
    <property type="entry name" value="NERD"/>
    <property type="match status" value="1"/>
</dbReference>
<dbReference type="Gene3D" id="2.160.20.80">
    <property type="entry name" value="E3 ubiquitin-protein ligase SopA"/>
    <property type="match status" value="1"/>
</dbReference>
<feature type="domain" description="NERD" evidence="2">
    <location>
        <begin position="14"/>
        <end position="112"/>
    </location>
</feature>
<evidence type="ECO:0000256" key="1">
    <source>
        <dbReference type="ARBA" id="ARBA00022737"/>
    </source>
</evidence>
<dbReference type="PANTHER" id="PTHR47485">
    <property type="entry name" value="THYLAKOID LUMENAL 17.4 KDA PROTEIN, CHLOROPLASTIC"/>
    <property type="match status" value="1"/>
</dbReference>
<keyword evidence="5" id="KW-1185">Reference proteome</keyword>
<dbReference type="AlphaFoldDB" id="A0A563VJT1"/>
<dbReference type="EMBL" id="CAACVJ010000018">
    <property type="protein sequence ID" value="VEP11689.1"/>
    <property type="molecule type" value="Genomic_DNA"/>
</dbReference>
<reference evidence="4 5" key="1">
    <citation type="submission" date="2019-01" db="EMBL/GenBank/DDBJ databases">
        <authorList>
            <person name="Brito A."/>
        </authorList>
    </citation>
    <scope>NUCLEOTIDE SEQUENCE [LARGE SCALE GENOMIC DNA]</scope>
    <source>
        <strain evidence="4">1</strain>
    </source>
</reference>
<dbReference type="Gene3D" id="3.40.50.300">
    <property type="entry name" value="P-loop containing nucleotide triphosphate hydrolases"/>
    <property type="match status" value="2"/>
</dbReference>
<name>A0A563VJT1_9CYAN</name>
<organism evidence="4 5">
    <name type="scientific">Hyella patelloides LEGE 07179</name>
    <dbReference type="NCBI Taxonomy" id="945734"/>
    <lineage>
        <taxon>Bacteria</taxon>
        <taxon>Bacillati</taxon>
        <taxon>Cyanobacteriota</taxon>
        <taxon>Cyanophyceae</taxon>
        <taxon>Pleurocapsales</taxon>
        <taxon>Hyellaceae</taxon>
        <taxon>Hyella</taxon>
    </lineage>
</organism>
<dbReference type="InterPro" id="IPR027785">
    <property type="entry name" value="UvrD-like_helicase_C"/>
</dbReference>
<evidence type="ECO:0000313" key="5">
    <source>
        <dbReference type="Proteomes" id="UP000320055"/>
    </source>
</evidence>
<proteinExistence type="predicted"/>
<dbReference type="Pfam" id="PF13538">
    <property type="entry name" value="UvrD_C_2"/>
    <property type="match status" value="1"/>
</dbReference>
<evidence type="ECO:0000259" key="3">
    <source>
        <dbReference type="Pfam" id="PF13538"/>
    </source>
</evidence>
<gene>
    <name evidence="4" type="ORF">H1P_1140026</name>
</gene>
<keyword evidence="1" id="KW-0677">Repeat</keyword>